<evidence type="ECO:0000313" key="8">
    <source>
        <dbReference type="EMBL" id="KAA1395697.1"/>
    </source>
</evidence>
<organism evidence="8 9">
    <name type="scientific">Aeromicrobium ginsengisoli</name>
    <dbReference type="NCBI Taxonomy" id="363867"/>
    <lineage>
        <taxon>Bacteria</taxon>
        <taxon>Bacillati</taxon>
        <taxon>Actinomycetota</taxon>
        <taxon>Actinomycetes</taxon>
        <taxon>Propionibacteriales</taxon>
        <taxon>Nocardioidaceae</taxon>
        <taxon>Aeromicrobium</taxon>
    </lineage>
</organism>
<dbReference type="InterPro" id="IPR036291">
    <property type="entry name" value="NAD(P)-bd_dom_sf"/>
</dbReference>
<dbReference type="Gene3D" id="3.40.50.720">
    <property type="entry name" value="NAD(P)-binding Rossmann-like Domain"/>
    <property type="match status" value="2"/>
</dbReference>
<dbReference type="AlphaFoldDB" id="A0A5M4FBR9"/>
<sequence length="311" mass="32993">MQIVVLDDYQQVAARHADWASLGADVTYLDRHLEGDELVAALRPAQVIVAMRERTPITGDLIASLPELRLIVTTGRRNASIDVVAARDRGIPVCGTAGLAASTVEHTWALILAAVRHVPAEDRSVREGGWQTTVGTGLAGRTLGVIGLGRLGSQVAAIGQAFGMDVVAWSQHLDAEHARSLGVRPVAKDELLAGSDVVTIHLVSSARTHHLVGAAELAAMRPTAYLVNTSRGPIVDTAALVEALHAGRIAGAAIDVYDTEPLPADHPLRTAPRTVLTPHLGYVTDDGYDLFFREAVEDIAAWRAGAPIRVL</sequence>
<dbReference type="GO" id="GO:0016616">
    <property type="term" value="F:oxidoreductase activity, acting on the CH-OH group of donors, NAD or NADP as acceptor"/>
    <property type="evidence" value="ECO:0007669"/>
    <property type="project" value="InterPro"/>
</dbReference>
<dbReference type="PANTHER" id="PTHR42789:SF1">
    <property type="entry name" value="D-ISOMER SPECIFIC 2-HYDROXYACID DEHYDROGENASE FAMILY PROTEIN (AFU_ORTHOLOGUE AFUA_6G10090)"/>
    <property type="match status" value="1"/>
</dbReference>
<dbReference type="OrthoDB" id="117809at2"/>
<dbReference type="InterPro" id="IPR050857">
    <property type="entry name" value="D-2-hydroxyacid_DH"/>
</dbReference>
<dbReference type="InterPro" id="IPR006140">
    <property type="entry name" value="D-isomer_DH_NAD-bd"/>
</dbReference>
<keyword evidence="4" id="KW-0520">NAD</keyword>
<keyword evidence="9" id="KW-1185">Reference proteome</keyword>
<dbReference type="GO" id="GO:0008652">
    <property type="term" value="P:amino acid biosynthetic process"/>
    <property type="evidence" value="ECO:0007669"/>
    <property type="project" value="UniProtKB-KW"/>
</dbReference>
<evidence type="ECO:0000256" key="3">
    <source>
        <dbReference type="ARBA" id="ARBA00023002"/>
    </source>
</evidence>
<dbReference type="PROSITE" id="PS00065">
    <property type="entry name" value="D_2_HYDROXYACID_DH_1"/>
    <property type="match status" value="1"/>
</dbReference>
<comment type="similarity">
    <text evidence="1 5">Belongs to the D-isomer specific 2-hydroxyacid dehydrogenase family.</text>
</comment>
<dbReference type="CDD" id="cd12169">
    <property type="entry name" value="PGDH_like_1"/>
    <property type="match status" value="1"/>
</dbReference>
<dbReference type="EMBL" id="SDPQ02000003">
    <property type="protein sequence ID" value="KAA1395697.1"/>
    <property type="molecule type" value="Genomic_DNA"/>
</dbReference>
<name>A0A5M4FBR9_9ACTN</name>
<dbReference type="SUPFAM" id="SSF52283">
    <property type="entry name" value="Formate/glycerate dehydrogenase catalytic domain-like"/>
    <property type="match status" value="1"/>
</dbReference>
<accession>A0A5M4FBR9</accession>
<feature type="domain" description="D-isomer specific 2-hydroxyacid dehydrogenase NAD-binding" evidence="7">
    <location>
        <begin position="109"/>
        <end position="281"/>
    </location>
</feature>
<evidence type="ECO:0000256" key="1">
    <source>
        <dbReference type="ARBA" id="ARBA00005854"/>
    </source>
</evidence>
<evidence type="ECO:0000313" key="9">
    <source>
        <dbReference type="Proteomes" id="UP000380867"/>
    </source>
</evidence>
<dbReference type="Pfam" id="PF02826">
    <property type="entry name" value="2-Hacid_dh_C"/>
    <property type="match status" value="1"/>
</dbReference>
<keyword evidence="3 5" id="KW-0560">Oxidoreductase</keyword>
<keyword evidence="2" id="KW-0028">Amino-acid biosynthesis</keyword>
<evidence type="ECO:0000259" key="6">
    <source>
        <dbReference type="Pfam" id="PF00389"/>
    </source>
</evidence>
<evidence type="ECO:0000256" key="2">
    <source>
        <dbReference type="ARBA" id="ARBA00022605"/>
    </source>
</evidence>
<dbReference type="RefSeq" id="WP_149690354.1">
    <property type="nucleotide sequence ID" value="NZ_SDPQ02000003.1"/>
</dbReference>
<proteinExistence type="inferred from homology"/>
<dbReference type="SUPFAM" id="SSF51735">
    <property type="entry name" value="NAD(P)-binding Rossmann-fold domains"/>
    <property type="match status" value="1"/>
</dbReference>
<dbReference type="InterPro" id="IPR029752">
    <property type="entry name" value="D-isomer_DH_CS1"/>
</dbReference>
<dbReference type="PANTHER" id="PTHR42789">
    <property type="entry name" value="D-ISOMER SPECIFIC 2-HYDROXYACID DEHYDROGENASE FAMILY PROTEIN (AFU_ORTHOLOGUE AFUA_6G10090)"/>
    <property type="match status" value="1"/>
</dbReference>
<reference evidence="8" key="1">
    <citation type="submission" date="2019-09" db="EMBL/GenBank/DDBJ databases">
        <authorList>
            <person name="Li J."/>
        </authorList>
    </citation>
    <scope>NUCLEOTIDE SEQUENCE [LARGE SCALE GENOMIC DNA]</scope>
    <source>
        <strain evidence="8">JCM 14732</strain>
    </source>
</reference>
<evidence type="ECO:0000259" key="7">
    <source>
        <dbReference type="Pfam" id="PF02826"/>
    </source>
</evidence>
<evidence type="ECO:0000256" key="4">
    <source>
        <dbReference type="ARBA" id="ARBA00023027"/>
    </source>
</evidence>
<dbReference type="GO" id="GO:0051287">
    <property type="term" value="F:NAD binding"/>
    <property type="evidence" value="ECO:0007669"/>
    <property type="project" value="InterPro"/>
</dbReference>
<comment type="caution">
    <text evidence="8">The sequence shown here is derived from an EMBL/GenBank/DDBJ whole genome shotgun (WGS) entry which is preliminary data.</text>
</comment>
<dbReference type="Proteomes" id="UP000380867">
    <property type="component" value="Unassembled WGS sequence"/>
</dbReference>
<dbReference type="PROSITE" id="PS00671">
    <property type="entry name" value="D_2_HYDROXYACID_DH_3"/>
    <property type="match status" value="1"/>
</dbReference>
<dbReference type="InterPro" id="IPR006139">
    <property type="entry name" value="D-isomer_2_OHA_DH_cat_dom"/>
</dbReference>
<protein>
    <submittedName>
        <fullName evidence="8">D-2-hydroxyacid dehydrogenase family protein</fullName>
    </submittedName>
</protein>
<evidence type="ECO:0000256" key="5">
    <source>
        <dbReference type="RuleBase" id="RU003719"/>
    </source>
</evidence>
<dbReference type="Pfam" id="PF00389">
    <property type="entry name" value="2-Hacid_dh"/>
    <property type="match status" value="1"/>
</dbReference>
<feature type="domain" description="D-isomer specific 2-hydroxyacid dehydrogenase catalytic" evidence="6">
    <location>
        <begin position="15"/>
        <end position="307"/>
    </location>
</feature>
<dbReference type="FunFam" id="3.40.50.720:FF:000203">
    <property type="entry name" value="D-3-phosphoglycerate dehydrogenase (SerA)"/>
    <property type="match status" value="1"/>
</dbReference>
<dbReference type="InterPro" id="IPR029753">
    <property type="entry name" value="D-isomer_DH_CS"/>
</dbReference>
<gene>
    <name evidence="8" type="ORF">ESP70_016260</name>
</gene>